<organism evidence="2 3">
    <name type="scientific">Candidatus Hepatoplasma crinochetorum</name>
    <dbReference type="NCBI Taxonomy" id="295596"/>
    <lineage>
        <taxon>Bacteria</taxon>
        <taxon>Bacillati</taxon>
        <taxon>Mycoplasmatota</taxon>
        <taxon>Mollicutes</taxon>
        <taxon>Candidatus Hepatoplasmataceae</taxon>
        <taxon>Candidatus Hepatoplasma</taxon>
    </lineage>
</organism>
<protein>
    <submittedName>
        <fullName evidence="2">Uncharacterized protein</fullName>
    </submittedName>
</protein>
<evidence type="ECO:0000256" key="1">
    <source>
        <dbReference type="SAM" id="Phobius"/>
    </source>
</evidence>
<keyword evidence="1" id="KW-0472">Membrane</keyword>
<dbReference type="Proteomes" id="UP000242141">
    <property type="component" value="Unassembled WGS sequence"/>
</dbReference>
<keyword evidence="3" id="KW-1185">Reference proteome</keyword>
<gene>
    <name evidence="2" type="ORF">HEPPS_05010</name>
</gene>
<evidence type="ECO:0000313" key="3">
    <source>
        <dbReference type="Proteomes" id="UP000242141"/>
    </source>
</evidence>
<accession>A0A0G7ZNG8</accession>
<dbReference type="EMBL" id="CWGI01000001">
    <property type="protein sequence ID" value="CRX37271.1"/>
    <property type="molecule type" value="Genomic_DNA"/>
</dbReference>
<keyword evidence="1" id="KW-0812">Transmembrane</keyword>
<proteinExistence type="predicted"/>
<name>A0A0G7ZNG8_9MOLU</name>
<keyword evidence="1" id="KW-1133">Transmembrane helix</keyword>
<feature type="transmembrane region" description="Helical" evidence="1">
    <location>
        <begin position="44"/>
        <end position="67"/>
    </location>
</feature>
<evidence type="ECO:0000313" key="2">
    <source>
        <dbReference type="EMBL" id="CRX37271.1"/>
    </source>
</evidence>
<dbReference type="AlphaFoldDB" id="A0A0G7ZNG8"/>
<reference evidence="3" key="1">
    <citation type="submission" date="2015-05" db="EMBL/GenBank/DDBJ databases">
        <authorList>
            <person name="Collingro A."/>
        </authorList>
    </citation>
    <scope>NUCLEOTIDE SEQUENCE [LARGE SCALE GENOMIC DNA]</scope>
    <source>
        <strain evidence="3">Ps</strain>
    </source>
</reference>
<feature type="transmembrane region" description="Helical" evidence="1">
    <location>
        <begin position="12"/>
        <end position="32"/>
    </location>
</feature>
<sequence length="76" mass="8568">MFGFSGPDWFVALILVIAFALSFSISLLFDWSKILRFEKKETSIGILVSVIFSIALSVLLTLFILILTEPIFSAFY</sequence>